<dbReference type="RefSeq" id="WP_010074817.1">
    <property type="nucleotide sequence ID" value="NC_014393.1"/>
</dbReference>
<dbReference type="EMBL" id="CP002160">
    <property type="protein sequence ID" value="ADL50403.1"/>
    <property type="molecule type" value="Genomic_DNA"/>
</dbReference>
<dbReference type="Proteomes" id="UP000002730">
    <property type="component" value="Chromosome"/>
</dbReference>
<dbReference type="eggNOG" id="COG1595">
    <property type="taxonomic scope" value="Bacteria"/>
</dbReference>
<dbReference type="GO" id="GO:0006352">
    <property type="term" value="P:DNA-templated transcription initiation"/>
    <property type="evidence" value="ECO:0007669"/>
    <property type="project" value="InterPro"/>
</dbReference>
<organism evidence="8 9">
    <name type="scientific">Clostridium cellulovorans (strain ATCC 35296 / DSM 3052 / OCM 3 / 743B)</name>
    <dbReference type="NCBI Taxonomy" id="573061"/>
    <lineage>
        <taxon>Bacteria</taxon>
        <taxon>Bacillati</taxon>
        <taxon>Bacillota</taxon>
        <taxon>Clostridia</taxon>
        <taxon>Eubacteriales</taxon>
        <taxon>Clostridiaceae</taxon>
        <taxon>Clostridium</taxon>
    </lineage>
</organism>
<dbReference type="KEGG" id="ccb:Clocel_0632"/>
<dbReference type="STRING" id="573061.Clocel_0632"/>
<keyword evidence="5" id="KW-0804">Transcription</keyword>
<dbReference type="GO" id="GO:0016987">
    <property type="term" value="F:sigma factor activity"/>
    <property type="evidence" value="ECO:0007669"/>
    <property type="project" value="UniProtKB-KW"/>
</dbReference>
<sequence>MKINEENFVKELKNKNSKALDYLVDKYSNLIFKVVISVLGNDKREESMECVNDVLLKVWEKIHYHDESKSKFSSWLIAVSKYNAIDYKRKLCKMDNQCHIDDLMLADERVLEEQILHSESKEEILKVINGLDSPDKDIFIRKYFMGESLNEIGEKLNLSRSAVNNRLFRGRKLLKENLALMKGEVV</sequence>
<gene>
    <name evidence="8" type="ordered locus">Clocel_0632</name>
</gene>
<dbReference type="CDD" id="cd06171">
    <property type="entry name" value="Sigma70_r4"/>
    <property type="match status" value="1"/>
</dbReference>
<dbReference type="InterPro" id="IPR036388">
    <property type="entry name" value="WH-like_DNA-bd_sf"/>
</dbReference>
<dbReference type="InterPro" id="IPR014284">
    <property type="entry name" value="RNA_pol_sigma-70_dom"/>
</dbReference>
<dbReference type="InterPro" id="IPR007627">
    <property type="entry name" value="RNA_pol_sigma70_r2"/>
</dbReference>
<evidence type="ECO:0000256" key="3">
    <source>
        <dbReference type="ARBA" id="ARBA00023082"/>
    </source>
</evidence>
<evidence type="ECO:0000313" key="8">
    <source>
        <dbReference type="EMBL" id="ADL50403.1"/>
    </source>
</evidence>
<keyword evidence="3" id="KW-0731">Sigma factor</keyword>
<evidence type="ECO:0000259" key="6">
    <source>
        <dbReference type="Pfam" id="PF04542"/>
    </source>
</evidence>
<dbReference type="Pfam" id="PF04542">
    <property type="entry name" value="Sigma70_r2"/>
    <property type="match status" value="1"/>
</dbReference>
<evidence type="ECO:0000313" key="9">
    <source>
        <dbReference type="Proteomes" id="UP000002730"/>
    </source>
</evidence>
<dbReference type="NCBIfam" id="TIGR02937">
    <property type="entry name" value="sigma70-ECF"/>
    <property type="match status" value="1"/>
</dbReference>
<dbReference type="PANTHER" id="PTHR43133:SF8">
    <property type="entry name" value="RNA POLYMERASE SIGMA FACTOR HI_1459-RELATED"/>
    <property type="match status" value="1"/>
</dbReference>
<feature type="domain" description="RNA polymerase sigma factor 70 region 4 type 2" evidence="7">
    <location>
        <begin position="122"/>
        <end position="174"/>
    </location>
</feature>
<evidence type="ECO:0000256" key="1">
    <source>
        <dbReference type="ARBA" id="ARBA00010641"/>
    </source>
</evidence>
<dbReference type="Pfam" id="PF08281">
    <property type="entry name" value="Sigma70_r4_2"/>
    <property type="match status" value="1"/>
</dbReference>
<protein>
    <submittedName>
        <fullName evidence="8">RNA polymerase, sigma-24 subunit, ECF subfamily</fullName>
    </submittedName>
</protein>
<evidence type="ECO:0000256" key="4">
    <source>
        <dbReference type="ARBA" id="ARBA00023125"/>
    </source>
</evidence>
<dbReference type="HOGENOM" id="CLU_047691_9_7_9"/>
<dbReference type="PANTHER" id="PTHR43133">
    <property type="entry name" value="RNA POLYMERASE ECF-TYPE SIGMA FACTO"/>
    <property type="match status" value="1"/>
</dbReference>
<reference evidence="8 9" key="1">
    <citation type="submission" date="2010-08" db="EMBL/GenBank/DDBJ databases">
        <title>Complete sequence of Clostridium cellulovorans 743B.</title>
        <authorList>
            <consortium name="US DOE Joint Genome Institute"/>
            <person name="Lucas S."/>
            <person name="Copeland A."/>
            <person name="Lapidus A."/>
            <person name="Cheng J.-F."/>
            <person name="Bruce D."/>
            <person name="Goodwin L."/>
            <person name="Pitluck S."/>
            <person name="Chertkov O."/>
            <person name="Detter J.C."/>
            <person name="Han C."/>
            <person name="Tapia R."/>
            <person name="Land M."/>
            <person name="Hauser L."/>
            <person name="Chang Y.-J."/>
            <person name="Jeffries C."/>
            <person name="Kyrpides N."/>
            <person name="Ivanova N."/>
            <person name="Mikhailova N."/>
            <person name="Hemme C.L."/>
            <person name="Woyke T."/>
        </authorList>
    </citation>
    <scope>NUCLEOTIDE SEQUENCE [LARGE SCALE GENOMIC DNA]</scope>
    <source>
        <strain evidence="9">ATCC 35296 / DSM 3052 / OCM 3 / 743B</strain>
    </source>
</reference>
<evidence type="ECO:0000256" key="2">
    <source>
        <dbReference type="ARBA" id="ARBA00023015"/>
    </source>
</evidence>
<dbReference type="InterPro" id="IPR013324">
    <property type="entry name" value="RNA_pol_sigma_r3/r4-like"/>
</dbReference>
<proteinExistence type="inferred from homology"/>
<dbReference type="SUPFAM" id="SSF88659">
    <property type="entry name" value="Sigma3 and sigma4 domains of RNA polymerase sigma factors"/>
    <property type="match status" value="1"/>
</dbReference>
<comment type="similarity">
    <text evidence="1">Belongs to the sigma-70 factor family. ECF subfamily.</text>
</comment>
<dbReference type="GO" id="GO:0003677">
    <property type="term" value="F:DNA binding"/>
    <property type="evidence" value="ECO:0007669"/>
    <property type="project" value="UniProtKB-KW"/>
</dbReference>
<dbReference type="InterPro" id="IPR039425">
    <property type="entry name" value="RNA_pol_sigma-70-like"/>
</dbReference>
<dbReference type="SUPFAM" id="SSF88946">
    <property type="entry name" value="Sigma2 domain of RNA polymerase sigma factors"/>
    <property type="match status" value="1"/>
</dbReference>
<dbReference type="Gene3D" id="1.10.1740.10">
    <property type="match status" value="1"/>
</dbReference>
<evidence type="ECO:0000256" key="5">
    <source>
        <dbReference type="ARBA" id="ARBA00023163"/>
    </source>
</evidence>
<keyword evidence="9" id="KW-1185">Reference proteome</keyword>
<dbReference type="InterPro" id="IPR013249">
    <property type="entry name" value="RNA_pol_sigma70_r4_t2"/>
</dbReference>
<feature type="domain" description="RNA polymerase sigma-70 region 2" evidence="6">
    <location>
        <begin position="23"/>
        <end position="90"/>
    </location>
</feature>
<keyword evidence="2" id="KW-0805">Transcription regulation</keyword>
<evidence type="ECO:0000259" key="7">
    <source>
        <dbReference type="Pfam" id="PF08281"/>
    </source>
</evidence>
<dbReference type="InterPro" id="IPR013325">
    <property type="entry name" value="RNA_pol_sigma_r2"/>
</dbReference>
<dbReference type="OrthoDB" id="2678696at2"/>
<name>D9SRN6_CLOC7</name>
<dbReference type="Gene3D" id="1.10.10.10">
    <property type="entry name" value="Winged helix-like DNA-binding domain superfamily/Winged helix DNA-binding domain"/>
    <property type="match status" value="1"/>
</dbReference>
<dbReference type="AlphaFoldDB" id="D9SRN6"/>
<keyword evidence="4" id="KW-0238">DNA-binding</keyword>
<accession>D9SRN6</accession>